<organism evidence="1 2">
    <name type="scientific">Austropuccinia psidii MF-1</name>
    <dbReference type="NCBI Taxonomy" id="1389203"/>
    <lineage>
        <taxon>Eukaryota</taxon>
        <taxon>Fungi</taxon>
        <taxon>Dikarya</taxon>
        <taxon>Basidiomycota</taxon>
        <taxon>Pucciniomycotina</taxon>
        <taxon>Pucciniomycetes</taxon>
        <taxon>Pucciniales</taxon>
        <taxon>Sphaerophragmiaceae</taxon>
        <taxon>Austropuccinia</taxon>
    </lineage>
</organism>
<name>A0A9Q3JYZ3_9BASI</name>
<comment type="caution">
    <text evidence="1">The sequence shown here is derived from an EMBL/GenBank/DDBJ whole genome shotgun (WGS) entry which is preliminary data.</text>
</comment>
<evidence type="ECO:0000313" key="2">
    <source>
        <dbReference type="Proteomes" id="UP000765509"/>
    </source>
</evidence>
<gene>
    <name evidence="1" type="ORF">O181_110326</name>
</gene>
<proteinExistence type="predicted"/>
<keyword evidence="2" id="KW-1185">Reference proteome</keyword>
<accession>A0A9Q3JYZ3</accession>
<dbReference type="AlphaFoldDB" id="A0A9Q3JYZ3"/>
<dbReference type="EMBL" id="AVOT02086550">
    <property type="protein sequence ID" value="MBW0570611.1"/>
    <property type="molecule type" value="Genomic_DNA"/>
</dbReference>
<dbReference type="Proteomes" id="UP000765509">
    <property type="component" value="Unassembled WGS sequence"/>
</dbReference>
<reference evidence="1" key="1">
    <citation type="submission" date="2021-03" db="EMBL/GenBank/DDBJ databases">
        <title>Draft genome sequence of rust myrtle Austropuccinia psidii MF-1, a brazilian biotype.</title>
        <authorList>
            <person name="Quecine M.C."/>
            <person name="Pachon D.M.R."/>
            <person name="Bonatelli M.L."/>
            <person name="Correr F.H."/>
            <person name="Franceschini L.M."/>
            <person name="Leite T.F."/>
            <person name="Margarido G.R.A."/>
            <person name="Almeida C.A."/>
            <person name="Ferrarezi J.A."/>
            <person name="Labate C.A."/>
        </authorList>
    </citation>
    <scope>NUCLEOTIDE SEQUENCE</scope>
    <source>
        <strain evidence="1">MF-1</strain>
    </source>
</reference>
<protein>
    <submittedName>
        <fullName evidence="1">Uncharacterized protein</fullName>
    </submittedName>
</protein>
<sequence length="116" mass="13374">MVQIQESKSTGEIVHMYWVTALPPGGDRSFNACLVLADRYRKTPMFLKFHKDDTAMDKAIMIGNKFISHTGLFKYIIMIEIPNSNKPYGQTSITCFSQSCCSQQHITLKRMDYQRE</sequence>
<evidence type="ECO:0000313" key="1">
    <source>
        <dbReference type="EMBL" id="MBW0570611.1"/>
    </source>
</evidence>